<evidence type="ECO:0000313" key="2">
    <source>
        <dbReference type="EMBL" id="MEX6429943.1"/>
    </source>
</evidence>
<reference evidence="2 3" key="1">
    <citation type="submission" date="2024-07" db="EMBL/GenBank/DDBJ databases">
        <title>Draft Genome Sequence of Ferrimicrobium acidiphilum Strain YE2023, Isolated from a Pulp of Bioleach Reactor.</title>
        <authorList>
            <person name="Elkina Y.A."/>
            <person name="Bulaeva A.G."/>
            <person name="Beletsky A.V."/>
            <person name="Mardanov A.V."/>
        </authorList>
    </citation>
    <scope>NUCLEOTIDE SEQUENCE [LARGE SCALE GENOMIC DNA]</scope>
    <source>
        <strain evidence="2 3">YE2023</strain>
    </source>
</reference>
<feature type="non-terminal residue" evidence="2">
    <location>
        <position position="52"/>
    </location>
</feature>
<dbReference type="Pfam" id="PF13006">
    <property type="entry name" value="Nterm_IS4"/>
    <property type="match status" value="1"/>
</dbReference>
<feature type="domain" description="Transposase IS4 N-terminal" evidence="1">
    <location>
        <begin position="19"/>
        <end position="52"/>
    </location>
</feature>
<sequence length="52" mass="5778">MPRVGQVKGLDGERLTDRIAIGVLTSMFPPALIDEVIQRAGRVEQRHRLLPA</sequence>
<dbReference type="EMBL" id="JBFSHR010000030">
    <property type="protein sequence ID" value="MEX6429943.1"/>
    <property type="molecule type" value="Genomic_DNA"/>
</dbReference>
<proteinExistence type="predicted"/>
<accession>A0ABV3Y608</accession>
<gene>
    <name evidence="2" type="ORF">AB6A68_08835</name>
</gene>
<comment type="caution">
    <text evidence="2">The sequence shown here is derived from an EMBL/GenBank/DDBJ whole genome shotgun (WGS) entry which is preliminary data.</text>
</comment>
<dbReference type="Proteomes" id="UP001560267">
    <property type="component" value="Unassembled WGS sequence"/>
</dbReference>
<organism evidence="2 3">
    <name type="scientific">Ferrimicrobium acidiphilum</name>
    <dbReference type="NCBI Taxonomy" id="121039"/>
    <lineage>
        <taxon>Bacteria</taxon>
        <taxon>Bacillati</taxon>
        <taxon>Actinomycetota</taxon>
        <taxon>Acidimicrobiia</taxon>
        <taxon>Acidimicrobiales</taxon>
        <taxon>Acidimicrobiaceae</taxon>
        <taxon>Ferrimicrobium</taxon>
    </lineage>
</organism>
<evidence type="ECO:0000313" key="3">
    <source>
        <dbReference type="Proteomes" id="UP001560267"/>
    </source>
</evidence>
<name>A0ABV3Y608_9ACTN</name>
<dbReference type="RefSeq" id="WP_369084591.1">
    <property type="nucleotide sequence ID" value="NZ_JBFSHR010000030.1"/>
</dbReference>
<dbReference type="InterPro" id="IPR024473">
    <property type="entry name" value="Transposases_IS4_N"/>
</dbReference>
<evidence type="ECO:0000259" key="1">
    <source>
        <dbReference type="Pfam" id="PF13006"/>
    </source>
</evidence>
<keyword evidence="3" id="KW-1185">Reference proteome</keyword>
<protein>
    <submittedName>
        <fullName evidence="2">Transposase domain-containing protein</fullName>
    </submittedName>
</protein>